<protein>
    <submittedName>
        <fullName evidence="3">Acyl-CoA thioester hydrolase</fullName>
    </submittedName>
</protein>
<gene>
    <name evidence="3" type="ORF">EV209_2314</name>
</gene>
<keyword evidence="4" id="KW-1185">Reference proteome</keyword>
<dbReference type="SUPFAM" id="SSF54637">
    <property type="entry name" value="Thioesterase/thiol ester dehydrase-isomerase"/>
    <property type="match status" value="1"/>
</dbReference>
<dbReference type="CDD" id="cd00586">
    <property type="entry name" value="4HBT"/>
    <property type="match status" value="1"/>
</dbReference>
<dbReference type="PANTHER" id="PTHR31793">
    <property type="entry name" value="4-HYDROXYBENZOYL-COA THIOESTERASE FAMILY MEMBER"/>
    <property type="match status" value="1"/>
</dbReference>
<dbReference type="Pfam" id="PF13279">
    <property type="entry name" value="4HBT_2"/>
    <property type="match status" value="1"/>
</dbReference>
<organism evidence="3 4">
    <name type="scientific">Cuneatibacter caecimuris</name>
    <dbReference type="NCBI Taxonomy" id="1796618"/>
    <lineage>
        <taxon>Bacteria</taxon>
        <taxon>Bacillati</taxon>
        <taxon>Bacillota</taxon>
        <taxon>Clostridia</taxon>
        <taxon>Lachnospirales</taxon>
        <taxon>Lachnospiraceae</taxon>
        <taxon>Cuneatibacter</taxon>
    </lineage>
</organism>
<dbReference type="RefSeq" id="WP_130435581.1">
    <property type="nucleotide sequence ID" value="NZ_SGXF01000004.1"/>
</dbReference>
<evidence type="ECO:0000256" key="1">
    <source>
        <dbReference type="ARBA" id="ARBA00005953"/>
    </source>
</evidence>
<dbReference type="OrthoDB" id="9800856at2"/>
<dbReference type="NCBIfam" id="TIGR00051">
    <property type="entry name" value="YbgC/FadM family acyl-CoA thioesterase"/>
    <property type="match status" value="1"/>
</dbReference>
<dbReference type="PANTHER" id="PTHR31793:SF27">
    <property type="entry name" value="NOVEL THIOESTERASE SUPERFAMILY DOMAIN AND SAPOSIN A-TYPE DOMAIN CONTAINING PROTEIN (0610012H03RIK)"/>
    <property type="match status" value="1"/>
</dbReference>
<dbReference type="EMBL" id="SGXF01000004">
    <property type="protein sequence ID" value="RZS94471.1"/>
    <property type="molecule type" value="Genomic_DNA"/>
</dbReference>
<comment type="caution">
    <text evidence="3">The sequence shown here is derived from an EMBL/GenBank/DDBJ whole genome shotgun (WGS) entry which is preliminary data.</text>
</comment>
<name>A0A4Q7P3G5_9FIRM</name>
<keyword evidence="2 3" id="KW-0378">Hydrolase</keyword>
<dbReference type="InterPro" id="IPR006684">
    <property type="entry name" value="YbgC/YbaW"/>
</dbReference>
<dbReference type="GO" id="GO:0047617">
    <property type="term" value="F:fatty acyl-CoA hydrolase activity"/>
    <property type="evidence" value="ECO:0007669"/>
    <property type="project" value="TreeGrafter"/>
</dbReference>
<dbReference type="InterPro" id="IPR029069">
    <property type="entry name" value="HotDog_dom_sf"/>
</dbReference>
<dbReference type="InterPro" id="IPR050563">
    <property type="entry name" value="4-hydroxybenzoyl-CoA_TE"/>
</dbReference>
<dbReference type="AlphaFoldDB" id="A0A4Q7P3G5"/>
<evidence type="ECO:0000313" key="4">
    <source>
        <dbReference type="Proteomes" id="UP000292927"/>
    </source>
</evidence>
<dbReference type="Gene3D" id="3.10.129.10">
    <property type="entry name" value="Hotdog Thioesterase"/>
    <property type="match status" value="1"/>
</dbReference>
<dbReference type="Proteomes" id="UP000292927">
    <property type="component" value="Unassembled WGS sequence"/>
</dbReference>
<dbReference type="PIRSF" id="PIRSF003230">
    <property type="entry name" value="YbgC"/>
    <property type="match status" value="1"/>
</dbReference>
<sequence>MTIQPYKHQAQYYETDQMGIVHHSNYIRWMEEARIDFMKQAGLSYRKMEALEIIIPVLEVQCVYHSMVRFDDTVEIHTRLTAYNGVKLALSYEMRNPASGAVCTSGSSKHCFLTPEHRPLSLKRSFPDLHEKFAELLKI</sequence>
<reference evidence="3 4" key="1">
    <citation type="submission" date="2019-02" db="EMBL/GenBank/DDBJ databases">
        <title>Genomic Encyclopedia of Type Strains, Phase IV (KMG-IV): sequencing the most valuable type-strain genomes for metagenomic binning, comparative biology and taxonomic classification.</title>
        <authorList>
            <person name="Goeker M."/>
        </authorList>
    </citation>
    <scope>NUCLEOTIDE SEQUENCE [LARGE SCALE GENOMIC DNA]</scope>
    <source>
        <strain evidence="3 4">DSM 29486</strain>
    </source>
</reference>
<evidence type="ECO:0000256" key="2">
    <source>
        <dbReference type="ARBA" id="ARBA00022801"/>
    </source>
</evidence>
<accession>A0A4Q7P3G5</accession>
<evidence type="ECO:0000313" key="3">
    <source>
        <dbReference type="EMBL" id="RZS94471.1"/>
    </source>
</evidence>
<comment type="similarity">
    <text evidence="1">Belongs to the 4-hydroxybenzoyl-CoA thioesterase family.</text>
</comment>
<proteinExistence type="inferred from homology"/>